<name>A0A8X8WT42_SALSN</name>
<reference evidence="5" key="1">
    <citation type="submission" date="2018-01" db="EMBL/GenBank/DDBJ databases">
        <authorList>
            <person name="Mao J.F."/>
        </authorList>
    </citation>
    <scope>NUCLEOTIDE SEQUENCE</scope>
    <source>
        <strain evidence="5">Huo1</strain>
        <tissue evidence="5">Leaf</tissue>
    </source>
</reference>
<evidence type="ECO:0000256" key="3">
    <source>
        <dbReference type="PROSITE-ProRule" id="PRU00708"/>
    </source>
</evidence>
<dbReference type="Pfam" id="PF13812">
    <property type="entry name" value="PPR_3"/>
    <property type="match status" value="1"/>
</dbReference>
<dbReference type="EMBL" id="PNBA02000015">
    <property type="protein sequence ID" value="KAG6399693.1"/>
    <property type="molecule type" value="Genomic_DNA"/>
</dbReference>
<dbReference type="AlphaFoldDB" id="A0A8X8WT42"/>
<feature type="repeat" description="PPR" evidence="3">
    <location>
        <begin position="618"/>
        <end position="652"/>
    </location>
</feature>
<dbReference type="Proteomes" id="UP000298416">
    <property type="component" value="Unassembled WGS sequence"/>
</dbReference>
<evidence type="ECO:0000313" key="6">
    <source>
        <dbReference type="Proteomes" id="UP000298416"/>
    </source>
</evidence>
<feature type="domain" description="PROP1-like PPR" evidence="4">
    <location>
        <begin position="466"/>
        <end position="576"/>
    </location>
</feature>
<evidence type="ECO:0000256" key="1">
    <source>
        <dbReference type="ARBA" id="ARBA00007626"/>
    </source>
</evidence>
<comment type="similarity">
    <text evidence="1">Belongs to the PPR family. P subfamily.</text>
</comment>
<feature type="repeat" description="PPR" evidence="3">
    <location>
        <begin position="723"/>
        <end position="757"/>
    </location>
</feature>
<dbReference type="Pfam" id="PF01535">
    <property type="entry name" value="PPR"/>
    <property type="match status" value="2"/>
</dbReference>
<dbReference type="Gene3D" id="1.25.40.10">
    <property type="entry name" value="Tetratricopeptide repeat domain"/>
    <property type="match status" value="6"/>
</dbReference>
<keyword evidence="6" id="KW-1185">Reference proteome</keyword>
<keyword evidence="2" id="KW-0677">Repeat</keyword>
<feature type="repeat" description="PPR" evidence="3">
    <location>
        <begin position="548"/>
        <end position="582"/>
    </location>
</feature>
<feature type="repeat" description="PPR" evidence="3">
    <location>
        <begin position="688"/>
        <end position="722"/>
    </location>
</feature>
<gene>
    <name evidence="5" type="ORF">SASPL_141174</name>
</gene>
<comment type="caution">
    <text evidence="5">The sequence shown here is derived from an EMBL/GenBank/DDBJ whole genome shotgun (WGS) entry which is preliminary data.</text>
</comment>
<dbReference type="PROSITE" id="PS51375">
    <property type="entry name" value="PPR"/>
    <property type="match status" value="7"/>
</dbReference>
<dbReference type="InterPro" id="IPR002885">
    <property type="entry name" value="PPR_rpt"/>
</dbReference>
<proteinExistence type="inferred from homology"/>
<dbReference type="InterPro" id="IPR011990">
    <property type="entry name" value="TPR-like_helical_dom_sf"/>
</dbReference>
<dbReference type="Pfam" id="PF13041">
    <property type="entry name" value="PPR_2"/>
    <property type="match status" value="1"/>
</dbReference>
<evidence type="ECO:0000259" key="4">
    <source>
        <dbReference type="Pfam" id="PF17177"/>
    </source>
</evidence>
<feature type="repeat" description="PPR" evidence="3">
    <location>
        <begin position="583"/>
        <end position="617"/>
    </location>
</feature>
<evidence type="ECO:0000256" key="2">
    <source>
        <dbReference type="ARBA" id="ARBA00022737"/>
    </source>
</evidence>
<organism evidence="5">
    <name type="scientific">Salvia splendens</name>
    <name type="common">Scarlet sage</name>
    <dbReference type="NCBI Taxonomy" id="180675"/>
    <lineage>
        <taxon>Eukaryota</taxon>
        <taxon>Viridiplantae</taxon>
        <taxon>Streptophyta</taxon>
        <taxon>Embryophyta</taxon>
        <taxon>Tracheophyta</taxon>
        <taxon>Spermatophyta</taxon>
        <taxon>Magnoliopsida</taxon>
        <taxon>eudicotyledons</taxon>
        <taxon>Gunneridae</taxon>
        <taxon>Pentapetalae</taxon>
        <taxon>asterids</taxon>
        <taxon>lamiids</taxon>
        <taxon>Lamiales</taxon>
        <taxon>Lamiaceae</taxon>
        <taxon>Nepetoideae</taxon>
        <taxon>Mentheae</taxon>
        <taxon>Salviinae</taxon>
        <taxon>Salvia</taxon>
        <taxon>Salvia subgen. Calosphace</taxon>
        <taxon>core Calosphace</taxon>
    </lineage>
</organism>
<dbReference type="Pfam" id="PF17177">
    <property type="entry name" value="PPR_long"/>
    <property type="match status" value="1"/>
</dbReference>
<dbReference type="NCBIfam" id="TIGR00756">
    <property type="entry name" value="PPR"/>
    <property type="match status" value="6"/>
</dbReference>
<sequence>MIERFLDSASAVFVGVHEPAKQKLLRTFPVNLSAVAHLAWLVLSFVYPLRLLSNECIRANLLLPLMLSGRFLPKKALKVSVRLHRKISIQFKWPCFAHFVFNSIVSTLYSNTNPATRLFQKKYFCSSNKKTNTVEDSLISTFTRRPFCLESPELQEFTPQLVETVLKSLRNWRPAQLFFQWASNQRGYTHNCYVYNAIAEILSTARQNAPMRELALSLTKTSCYWTPGAFGYFLRCLGSQGLVEEANSLFDHMKMSALCSLIGYSYNCLLEVIAKSGDVGLLEHRLNEMRELGWPIDKHALTPALQCYCNANQFDKAILVFNDLTKKGLLDQHIVAILVLKCREVDMAFELIEWAERNLKISLNEKTLCILVHGFVREDRVDKALQLNSYIEKALMLYKYMRVSGIPPDVQIIYQLLSCILDDRDMIQLIEDALMDLDAGRRLSLFSSILKDLINGGYDDKAYCLLKACTGSGLNENTQEGVTSLTKCLSNADKLNECFNLLNKMKETEIHPTHFTYNCILGSLCRQLDVVGAIDLLREMRSCGHEPWIKNYTLLVKKLCEHGKSDEAYSFLTDMSKEGFLPDMIAYSAIIDGFLNGNELDRDMELFREICGQGYCPDVVAHNTIIKGLCKAKRINEAEDILKEIFDKGLVPSVVTYNLLIDGWCKEGNADQAVLCFSMMIEQEVEPNIITYTTLVDGLCSSGKPEDTLNLWIEMEHKGCGHNRISYMALIHGLCKCQRPDCALVYQQEMEKKDMLPDPYVYQALVEAFSSDSNLAMAHKVLDKMSKHCFPKVLMAASAPFTLAVDAKSSAALSLGNLHQFHLLFAETKYSAHHMFFLCRHLLERPLYLNYGSCSWA</sequence>
<accession>A0A8X8WT42</accession>
<evidence type="ECO:0000313" key="5">
    <source>
        <dbReference type="EMBL" id="KAG6399693.1"/>
    </source>
</evidence>
<feature type="repeat" description="PPR" evidence="3">
    <location>
        <begin position="653"/>
        <end position="687"/>
    </location>
</feature>
<dbReference type="Pfam" id="PF12854">
    <property type="entry name" value="PPR_1"/>
    <property type="match status" value="1"/>
</dbReference>
<protein>
    <recommendedName>
        <fullName evidence="4">PROP1-like PPR domain-containing protein</fullName>
    </recommendedName>
</protein>
<dbReference type="PANTHER" id="PTHR47936:SF1">
    <property type="entry name" value="PENTATRICOPEPTIDE REPEAT-CONTAINING PROTEIN GUN1, CHLOROPLASTIC"/>
    <property type="match status" value="1"/>
</dbReference>
<dbReference type="PANTHER" id="PTHR47936">
    <property type="entry name" value="PPR_LONG DOMAIN-CONTAINING PROTEIN"/>
    <property type="match status" value="1"/>
</dbReference>
<reference evidence="5" key="2">
    <citation type="submission" date="2020-08" db="EMBL/GenBank/DDBJ databases">
        <title>Plant Genome Project.</title>
        <authorList>
            <person name="Zhang R.-G."/>
        </authorList>
    </citation>
    <scope>NUCLEOTIDE SEQUENCE</scope>
    <source>
        <strain evidence="5">Huo1</strain>
        <tissue evidence="5">Leaf</tissue>
    </source>
</reference>
<dbReference type="InterPro" id="IPR033443">
    <property type="entry name" value="PROP1-like_PPR_dom"/>
</dbReference>
<feature type="repeat" description="PPR" evidence="3">
    <location>
        <begin position="513"/>
        <end position="547"/>
    </location>
</feature>